<accession>A0A2G8RC93</accession>
<sequence>MFRPDVDVFERYGIKFSVLFGMWLTGSVIPKISAL</sequence>
<keyword evidence="1" id="KW-1133">Transmembrane helix</keyword>
<gene>
    <name evidence="2" type="ORF">P775_15895</name>
</gene>
<evidence type="ECO:0000313" key="2">
    <source>
        <dbReference type="EMBL" id="PIL19194.1"/>
    </source>
</evidence>
<name>A0A2G8RC93_9RHOB</name>
<feature type="transmembrane region" description="Helical" evidence="1">
    <location>
        <begin position="12"/>
        <end position="29"/>
    </location>
</feature>
<organism evidence="2 3">
    <name type="scientific">Puniceibacterium antarcticum</name>
    <dbReference type="NCBI Taxonomy" id="1206336"/>
    <lineage>
        <taxon>Bacteria</taxon>
        <taxon>Pseudomonadati</taxon>
        <taxon>Pseudomonadota</taxon>
        <taxon>Alphaproteobacteria</taxon>
        <taxon>Rhodobacterales</taxon>
        <taxon>Paracoccaceae</taxon>
        <taxon>Puniceibacterium</taxon>
    </lineage>
</organism>
<keyword evidence="1" id="KW-0812">Transmembrane</keyword>
<evidence type="ECO:0000256" key="1">
    <source>
        <dbReference type="SAM" id="Phobius"/>
    </source>
</evidence>
<dbReference type="AlphaFoldDB" id="A0A2G8RC93"/>
<protein>
    <submittedName>
        <fullName evidence="2">Uncharacterized protein</fullName>
    </submittedName>
</protein>
<dbReference type="Proteomes" id="UP000231259">
    <property type="component" value="Unassembled WGS sequence"/>
</dbReference>
<dbReference type="EMBL" id="AWWI01000108">
    <property type="protein sequence ID" value="PIL19194.1"/>
    <property type="molecule type" value="Genomic_DNA"/>
</dbReference>
<keyword evidence="3" id="KW-1185">Reference proteome</keyword>
<proteinExistence type="predicted"/>
<comment type="caution">
    <text evidence="2">The sequence shown here is derived from an EMBL/GenBank/DDBJ whole genome shotgun (WGS) entry which is preliminary data.</text>
</comment>
<keyword evidence="1" id="KW-0472">Membrane</keyword>
<reference evidence="2 3" key="1">
    <citation type="submission" date="2013-09" db="EMBL/GenBank/DDBJ databases">
        <title>Genome sequencing of Phaeobacter antarcticus sp. nov. SM1211.</title>
        <authorList>
            <person name="Zhang X.-Y."/>
            <person name="Liu C."/>
            <person name="Chen X.-L."/>
            <person name="Xie B.-B."/>
            <person name="Qin Q.-L."/>
            <person name="Rong J.-C."/>
            <person name="Zhang Y.-Z."/>
        </authorList>
    </citation>
    <scope>NUCLEOTIDE SEQUENCE [LARGE SCALE GENOMIC DNA]</scope>
    <source>
        <strain evidence="2 3">SM1211</strain>
    </source>
</reference>
<evidence type="ECO:0000313" key="3">
    <source>
        <dbReference type="Proteomes" id="UP000231259"/>
    </source>
</evidence>